<evidence type="ECO:0000313" key="1">
    <source>
        <dbReference type="EMBL" id="MED6260737.1"/>
    </source>
</evidence>
<name>A0ABU7CDM5_9TELE</name>
<comment type="caution">
    <text evidence="1">The sequence shown here is derived from an EMBL/GenBank/DDBJ whole genome shotgun (WGS) entry which is preliminary data.</text>
</comment>
<organism evidence="1 2">
    <name type="scientific">Ataeniobius toweri</name>
    <dbReference type="NCBI Taxonomy" id="208326"/>
    <lineage>
        <taxon>Eukaryota</taxon>
        <taxon>Metazoa</taxon>
        <taxon>Chordata</taxon>
        <taxon>Craniata</taxon>
        <taxon>Vertebrata</taxon>
        <taxon>Euteleostomi</taxon>
        <taxon>Actinopterygii</taxon>
        <taxon>Neopterygii</taxon>
        <taxon>Teleostei</taxon>
        <taxon>Neoteleostei</taxon>
        <taxon>Acanthomorphata</taxon>
        <taxon>Ovalentaria</taxon>
        <taxon>Atherinomorphae</taxon>
        <taxon>Cyprinodontiformes</taxon>
        <taxon>Goodeidae</taxon>
        <taxon>Ataeniobius</taxon>
    </lineage>
</organism>
<protein>
    <submittedName>
        <fullName evidence="1">Uncharacterized protein</fullName>
    </submittedName>
</protein>
<proteinExistence type="predicted"/>
<dbReference type="EMBL" id="JAHUTI010089185">
    <property type="protein sequence ID" value="MED6260737.1"/>
    <property type="molecule type" value="Genomic_DNA"/>
</dbReference>
<sequence length="110" mass="12747">MERRLCAHPFLELYRDGQIQFIVPLARQGDFYVPEVRQAERRLSEQEESHSDTDISGQICSILELGSGAAENHSEGHKWQVVHYATSSYGGRRKSDATCYMWRKLIMHHL</sequence>
<accession>A0ABU7CDM5</accession>
<dbReference type="PANTHER" id="PTHR15949">
    <property type="entry name" value="TESTIS-EXPRESSED PROTEIN 264"/>
    <property type="match status" value="1"/>
</dbReference>
<gene>
    <name evidence="1" type="ORF">ATANTOWER_027525</name>
</gene>
<dbReference type="PANTHER" id="PTHR15949:SF3">
    <property type="entry name" value="TESTIS-EXPRESSED PROTEIN 264"/>
    <property type="match status" value="1"/>
</dbReference>
<dbReference type="Proteomes" id="UP001345963">
    <property type="component" value="Unassembled WGS sequence"/>
</dbReference>
<keyword evidence="2" id="KW-1185">Reference proteome</keyword>
<reference evidence="1 2" key="1">
    <citation type="submission" date="2021-07" db="EMBL/GenBank/DDBJ databases">
        <authorList>
            <person name="Palmer J.M."/>
        </authorList>
    </citation>
    <scope>NUCLEOTIDE SEQUENCE [LARGE SCALE GENOMIC DNA]</scope>
    <source>
        <strain evidence="1 2">AT_MEX2019</strain>
        <tissue evidence="1">Muscle</tissue>
    </source>
</reference>
<evidence type="ECO:0000313" key="2">
    <source>
        <dbReference type="Proteomes" id="UP001345963"/>
    </source>
</evidence>